<reference evidence="1" key="1">
    <citation type="submission" date="2020-03" db="EMBL/GenBank/DDBJ databases">
        <title>The deep terrestrial virosphere.</title>
        <authorList>
            <person name="Holmfeldt K."/>
            <person name="Nilsson E."/>
            <person name="Simone D."/>
            <person name="Lopez-Fernandez M."/>
            <person name="Wu X."/>
            <person name="de Brujin I."/>
            <person name="Lundin D."/>
            <person name="Andersson A."/>
            <person name="Bertilsson S."/>
            <person name="Dopson M."/>
        </authorList>
    </citation>
    <scope>NUCLEOTIDE SEQUENCE</scope>
    <source>
        <strain evidence="1">MM171A00115</strain>
    </source>
</reference>
<protein>
    <submittedName>
        <fullName evidence="1">Uncharacterized protein</fullName>
    </submittedName>
</protein>
<evidence type="ECO:0000313" key="1">
    <source>
        <dbReference type="EMBL" id="QJB01311.1"/>
    </source>
</evidence>
<accession>A0A6M3M0U1</accession>
<dbReference type="EMBL" id="MT143707">
    <property type="protein sequence ID" value="QJB01311.1"/>
    <property type="molecule type" value="Genomic_DNA"/>
</dbReference>
<name>A0A6M3M0U1_9ZZZZ</name>
<gene>
    <name evidence="1" type="ORF">MM171A00115_0064</name>
</gene>
<organism evidence="1">
    <name type="scientific">viral metagenome</name>
    <dbReference type="NCBI Taxonomy" id="1070528"/>
    <lineage>
        <taxon>unclassified sequences</taxon>
        <taxon>metagenomes</taxon>
        <taxon>organismal metagenomes</taxon>
    </lineage>
</organism>
<sequence>MTHLHDLESSGPLMPLDVAIDSDCREYRGGHKAVCAMLGEPYGPFQKRLSCAYPDHHLKPDDLTRVVELVRGPSVRAWFEQVYGVVSYQPMPVPATRDAMEALGKLLAKEGEFVASLAGGAADGDWEPHEVAELEEHGYALISKLLGIMTGARQAMEGDSRG</sequence>
<proteinExistence type="predicted"/>
<dbReference type="AlphaFoldDB" id="A0A6M3M0U1"/>